<dbReference type="PROSITE" id="PS50987">
    <property type="entry name" value="HTH_ARSR_2"/>
    <property type="match status" value="1"/>
</dbReference>
<dbReference type="InterPro" id="IPR001845">
    <property type="entry name" value="HTH_ArsR_DNA-bd_dom"/>
</dbReference>
<dbReference type="PANTHER" id="PTHR38600">
    <property type="entry name" value="TRANSCRIPTIONAL REGULATORY PROTEIN"/>
    <property type="match status" value="1"/>
</dbReference>
<dbReference type="Proteomes" id="UP000199206">
    <property type="component" value="Unassembled WGS sequence"/>
</dbReference>
<dbReference type="Pfam" id="PF12840">
    <property type="entry name" value="HTH_20"/>
    <property type="match status" value="1"/>
</dbReference>
<reference evidence="3" key="1">
    <citation type="submission" date="2016-10" db="EMBL/GenBank/DDBJ databases">
        <authorList>
            <person name="Varghese N."/>
            <person name="Submissions S."/>
        </authorList>
    </citation>
    <scope>NUCLEOTIDE SEQUENCE [LARGE SCALE GENOMIC DNA]</scope>
    <source>
        <strain evidence="3">S6-262</strain>
    </source>
</reference>
<dbReference type="InterPro" id="IPR011991">
    <property type="entry name" value="ArsR-like_HTH"/>
</dbReference>
<evidence type="ECO:0000313" key="3">
    <source>
        <dbReference type="Proteomes" id="UP000199206"/>
    </source>
</evidence>
<dbReference type="OrthoDB" id="7391478at2"/>
<proteinExistence type="predicted"/>
<sequence>MARPRRRVDTDPIDRLLHALGDSTRRRMVEMLGTRPHAVTTMADLCGITLTAVGQHVRILEEAGLVTSSKLGRVRSCQLDPNGLETLQRWLAARRSTWEKRLDALGALLVVDEKE</sequence>
<dbReference type="InterPro" id="IPR036388">
    <property type="entry name" value="WH-like_DNA-bd_sf"/>
</dbReference>
<dbReference type="EMBL" id="FOCF01000002">
    <property type="protein sequence ID" value="SEM69689.1"/>
    <property type="molecule type" value="Genomic_DNA"/>
</dbReference>
<dbReference type="CDD" id="cd00090">
    <property type="entry name" value="HTH_ARSR"/>
    <property type="match status" value="1"/>
</dbReference>
<dbReference type="PANTHER" id="PTHR38600:SF1">
    <property type="entry name" value="TRANSCRIPTIONAL REGULATORY PROTEIN"/>
    <property type="match status" value="1"/>
</dbReference>
<evidence type="ECO:0000259" key="1">
    <source>
        <dbReference type="PROSITE" id="PS50987"/>
    </source>
</evidence>
<dbReference type="NCBIfam" id="NF033788">
    <property type="entry name" value="HTH_metalloreg"/>
    <property type="match status" value="1"/>
</dbReference>
<feature type="domain" description="HTH arsR-type" evidence="1">
    <location>
        <begin position="5"/>
        <end position="99"/>
    </location>
</feature>
<protein>
    <submittedName>
        <fullName evidence="2">Transcriptional regulator, ArsR family</fullName>
    </submittedName>
</protein>
<dbReference type="STRING" id="1166340.SAMN05192583_0900"/>
<organism evidence="2 3">
    <name type="scientific">Sphingomonas gellani</name>
    <dbReference type="NCBI Taxonomy" id="1166340"/>
    <lineage>
        <taxon>Bacteria</taxon>
        <taxon>Pseudomonadati</taxon>
        <taxon>Pseudomonadota</taxon>
        <taxon>Alphaproteobacteria</taxon>
        <taxon>Sphingomonadales</taxon>
        <taxon>Sphingomonadaceae</taxon>
        <taxon>Sphingomonas</taxon>
    </lineage>
</organism>
<gene>
    <name evidence="2" type="ORF">SAMN05192583_0900</name>
</gene>
<dbReference type="PRINTS" id="PR00778">
    <property type="entry name" value="HTHARSR"/>
</dbReference>
<dbReference type="InterPro" id="IPR036390">
    <property type="entry name" value="WH_DNA-bd_sf"/>
</dbReference>
<dbReference type="Gene3D" id="1.10.10.10">
    <property type="entry name" value="Winged helix-like DNA-binding domain superfamily/Winged helix DNA-binding domain"/>
    <property type="match status" value="1"/>
</dbReference>
<name>A0A1H8AIQ9_9SPHN</name>
<accession>A0A1H8AIQ9</accession>
<dbReference type="SUPFAM" id="SSF46785">
    <property type="entry name" value="Winged helix' DNA-binding domain"/>
    <property type="match status" value="1"/>
</dbReference>
<dbReference type="RefSeq" id="WP_093664298.1">
    <property type="nucleotide sequence ID" value="NZ_FOCF01000002.1"/>
</dbReference>
<dbReference type="AlphaFoldDB" id="A0A1H8AIQ9"/>
<keyword evidence="3" id="KW-1185">Reference proteome</keyword>
<dbReference type="SMART" id="SM00418">
    <property type="entry name" value="HTH_ARSR"/>
    <property type="match status" value="1"/>
</dbReference>
<evidence type="ECO:0000313" key="2">
    <source>
        <dbReference type="EMBL" id="SEM69689.1"/>
    </source>
</evidence>
<dbReference type="GO" id="GO:0003700">
    <property type="term" value="F:DNA-binding transcription factor activity"/>
    <property type="evidence" value="ECO:0007669"/>
    <property type="project" value="InterPro"/>
</dbReference>